<evidence type="ECO:0000313" key="1">
    <source>
        <dbReference type="EMBL" id="KAI4460710.1"/>
    </source>
</evidence>
<evidence type="ECO:0000313" key="2">
    <source>
        <dbReference type="Proteomes" id="UP001056778"/>
    </source>
</evidence>
<protein>
    <submittedName>
        <fullName evidence="1">Rotatin</fullName>
    </submittedName>
</protein>
<reference evidence="1" key="1">
    <citation type="submission" date="2022-04" db="EMBL/GenBank/DDBJ databases">
        <title>Chromosome-scale genome assembly of Holotrichia oblita Faldermann.</title>
        <authorList>
            <person name="Rongchong L."/>
        </authorList>
    </citation>
    <scope>NUCLEOTIDE SEQUENCE</scope>
    <source>
        <strain evidence="1">81SQS9</strain>
    </source>
</reference>
<dbReference type="Proteomes" id="UP001056778">
    <property type="component" value="Chromosome 5"/>
</dbReference>
<gene>
    <name evidence="1" type="ORF">MML48_5g00011224</name>
</gene>
<accession>A0ACB9T1L7</accession>
<comment type="caution">
    <text evidence="1">The sequence shown here is derived from an EMBL/GenBank/DDBJ whole genome shotgun (WGS) entry which is preliminary data.</text>
</comment>
<proteinExistence type="predicted"/>
<organism evidence="1 2">
    <name type="scientific">Holotrichia oblita</name>
    <name type="common">Chafer beetle</name>
    <dbReference type="NCBI Taxonomy" id="644536"/>
    <lineage>
        <taxon>Eukaryota</taxon>
        <taxon>Metazoa</taxon>
        <taxon>Ecdysozoa</taxon>
        <taxon>Arthropoda</taxon>
        <taxon>Hexapoda</taxon>
        <taxon>Insecta</taxon>
        <taxon>Pterygota</taxon>
        <taxon>Neoptera</taxon>
        <taxon>Endopterygota</taxon>
        <taxon>Coleoptera</taxon>
        <taxon>Polyphaga</taxon>
        <taxon>Scarabaeiformia</taxon>
        <taxon>Scarabaeidae</taxon>
        <taxon>Melolonthinae</taxon>
        <taxon>Holotrichia</taxon>
    </lineage>
</organism>
<name>A0ACB9T1L7_HOLOL</name>
<keyword evidence="2" id="KW-1185">Reference proteome</keyword>
<sequence length="107" mass="12155">MVPMLRFHNLHTVPGIVFGIRPGPVGGSQDQPFRGIEEHLRHHHQQSDLQFRLDNPVLEQVRSAGEEGRQSGNGYTLVLPPVRREFPFDPRRPGVYIGDVYGCETRT</sequence>
<dbReference type="EMBL" id="CM043019">
    <property type="protein sequence ID" value="KAI4460710.1"/>
    <property type="molecule type" value="Genomic_DNA"/>
</dbReference>